<dbReference type="SUPFAM" id="SSF161098">
    <property type="entry name" value="MetI-like"/>
    <property type="match status" value="1"/>
</dbReference>
<feature type="transmembrane region" description="Helical" evidence="7">
    <location>
        <begin position="69"/>
        <end position="94"/>
    </location>
</feature>
<dbReference type="AlphaFoldDB" id="A0A4R3KDY6"/>
<feature type="domain" description="ABC transmembrane type-1" evidence="8">
    <location>
        <begin position="69"/>
        <end position="285"/>
    </location>
</feature>
<dbReference type="CDD" id="cd06261">
    <property type="entry name" value="TM_PBP2"/>
    <property type="match status" value="1"/>
</dbReference>
<feature type="transmembrane region" description="Helical" evidence="7">
    <location>
        <begin position="106"/>
        <end position="131"/>
    </location>
</feature>
<reference evidence="9 10" key="1">
    <citation type="submission" date="2019-03" db="EMBL/GenBank/DDBJ databases">
        <title>Genomic Encyclopedia of Type Strains, Phase IV (KMG-IV): sequencing the most valuable type-strain genomes for metagenomic binning, comparative biology and taxonomic classification.</title>
        <authorList>
            <person name="Goeker M."/>
        </authorList>
    </citation>
    <scope>NUCLEOTIDE SEQUENCE [LARGE SCALE GENOMIC DNA]</scope>
    <source>
        <strain evidence="9 10">DSM 20467</strain>
    </source>
</reference>
<dbReference type="Gene3D" id="1.10.3720.10">
    <property type="entry name" value="MetI-like"/>
    <property type="match status" value="1"/>
</dbReference>
<feature type="transmembrane region" description="Helical" evidence="7">
    <location>
        <begin position="158"/>
        <end position="183"/>
    </location>
</feature>
<dbReference type="InterPro" id="IPR000515">
    <property type="entry name" value="MetI-like"/>
</dbReference>
<keyword evidence="3" id="KW-1003">Cell membrane</keyword>
<gene>
    <name evidence="9" type="ORF">EDC37_102210</name>
</gene>
<evidence type="ECO:0000256" key="2">
    <source>
        <dbReference type="ARBA" id="ARBA00022448"/>
    </source>
</evidence>
<evidence type="ECO:0000256" key="7">
    <source>
        <dbReference type="RuleBase" id="RU363032"/>
    </source>
</evidence>
<comment type="similarity">
    <text evidence="7">Belongs to the binding-protein-dependent transport system permease family.</text>
</comment>
<dbReference type="GO" id="GO:0005886">
    <property type="term" value="C:plasma membrane"/>
    <property type="evidence" value="ECO:0007669"/>
    <property type="project" value="UniProtKB-SubCell"/>
</dbReference>
<feature type="transmembrane region" description="Helical" evidence="7">
    <location>
        <begin position="15"/>
        <end position="35"/>
    </location>
</feature>
<dbReference type="GO" id="GO:0055085">
    <property type="term" value="P:transmembrane transport"/>
    <property type="evidence" value="ECO:0007669"/>
    <property type="project" value="InterPro"/>
</dbReference>
<dbReference type="PANTHER" id="PTHR30193">
    <property type="entry name" value="ABC TRANSPORTER PERMEASE PROTEIN"/>
    <property type="match status" value="1"/>
</dbReference>
<protein>
    <submittedName>
        <fullName evidence="9">Carbohydrate ABC transporter membrane protein 1 (CUT1 family)</fullName>
    </submittedName>
</protein>
<comment type="subcellular location">
    <subcellularLocation>
        <location evidence="1 7">Cell membrane</location>
        <topology evidence="1 7">Multi-pass membrane protein</topology>
    </subcellularLocation>
</comment>
<evidence type="ECO:0000256" key="1">
    <source>
        <dbReference type="ARBA" id="ARBA00004651"/>
    </source>
</evidence>
<evidence type="ECO:0000256" key="3">
    <source>
        <dbReference type="ARBA" id="ARBA00022475"/>
    </source>
</evidence>
<evidence type="ECO:0000313" key="9">
    <source>
        <dbReference type="EMBL" id="TCS81504.1"/>
    </source>
</evidence>
<evidence type="ECO:0000259" key="8">
    <source>
        <dbReference type="PROSITE" id="PS50928"/>
    </source>
</evidence>
<feature type="transmembrane region" description="Helical" evidence="7">
    <location>
        <begin position="204"/>
        <end position="226"/>
    </location>
</feature>
<dbReference type="PANTHER" id="PTHR30193:SF37">
    <property type="entry name" value="INNER MEMBRANE ABC TRANSPORTER PERMEASE PROTEIN YCJO"/>
    <property type="match status" value="1"/>
</dbReference>
<dbReference type="Proteomes" id="UP000295188">
    <property type="component" value="Unassembled WGS sequence"/>
</dbReference>
<dbReference type="PROSITE" id="PS50928">
    <property type="entry name" value="ABC_TM1"/>
    <property type="match status" value="1"/>
</dbReference>
<accession>A0A4R3KDY6</accession>
<dbReference type="Pfam" id="PF00528">
    <property type="entry name" value="BPD_transp_1"/>
    <property type="match status" value="1"/>
</dbReference>
<dbReference type="InterPro" id="IPR035906">
    <property type="entry name" value="MetI-like_sf"/>
</dbReference>
<keyword evidence="2 7" id="KW-0813">Transport</keyword>
<evidence type="ECO:0000313" key="10">
    <source>
        <dbReference type="Proteomes" id="UP000295188"/>
    </source>
</evidence>
<comment type="caution">
    <text evidence="9">The sequence shown here is derived from an EMBL/GenBank/DDBJ whole genome shotgun (WGS) entry which is preliminary data.</text>
</comment>
<keyword evidence="4 7" id="KW-0812">Transmembrane</keyword>
<keyword evidence="6 7" id="KW-0472">Membrane</keyword>
<dbReference type="RefSeq" id="WP_231040145.1">
    <property type="nucleotide sequence ID" value="NZ_SMAA01000002.1"/>
</dbReference>
<name>A0A4R3KDY6_9FIRM</name>
<evidence type="ECO:0000256" key="5">
    <source>
        <dbReference type="ARBA" id="ARBA00022989"/>
    </source>
</evidence>
<keyword evidence="5 7" id="KW-1133">Transmembrane helix</keyword>
<organism evidence="9 10">
    <name type="scientific">Pectinatus cerevisiiphilus</name>
    <dbReference type="NCBI Taxonomy" id="86956"/>
    <lineage>
        <taxon>Bacteria</taxon>
        <taxon>Bacillati</taxon>
        <taxon>Bacillota</taxon>
        <taxon>Negativicutes</taxon>
        <taxon>Selenomonadales</taxon>
        <taxon>Selenomonadaceae</taxon>
        <taxon>Pectinatus</taxon>
    </lineage>
</organism>
<proteinExistence type="inferred from homology"/>
<dbReference type="InterPro" id="IPR051393">
    <property type="entry name" value="ABC_transporter_permease"/>
</dbReference>
<dbReference type="EMBL" id="SMAA01000002">
    <property type="protein sequence ID" value="TCS81504.1"/>
    <property type="molecule type" value="Genomic_DNA"/>
</dbReference>
<sequence>MIAQTKNAFGDSKQALLFLLPSLLLFAVFTFYPLFASIKLSLYNTDLMGQASTFAGFQHYVDMFSSPQFFQSLLVTLLFTLYTVIPGILLALFLACTVNRQLKGIAIFRTIFAFPLSIAVAGASMIFMMMFNPSSGICNYFLQLFHLQAVFWLSDPKWALISIAIINIWRSVGFNTIVLLSGLQTIPEQIYESARIDGAVSWRQFIDITLPLLSPTLFFVFIVSVINSLQTFGEINILTQGGPVDATNVIVYSIYREAFFNTNFSYASAESIILFFMILLLTLLEFRFLEKRVFYK</sequence>
<feature type="transmembrane region" description="Helical" evidence="7">
    <location>
        <begin position="264"/>
        <end position="286"/>
    </location>
</feature>
<evidence type="ECO:0000256" key="4">
    <source>
        <dbReference type="ARBA" id="ARBA00022692"/>
    </source>
</evidence>
<keyword evidence="10" id="KW-1185">Reference proteome</keyword>
<evidence type="ECO:0000256" key="6">
    <source>
        <dbReference type="ARBA" id="ARBA00023136"/>
    </source>
</evidence>